<keyword evidence="3" id="KW-1185">Reference proteome</keyword>
<sequence>MIEYLYRRFAGLPFTLDHVNGAAAGRVSGAELRASIPGMLRSGQLIAMKRSRDERIYCISRSAIPSIWEGLKPAAPKAMDGSMARRIKEPGNGLAADLFRTLSWIGQQGFLPFTSKGTIHRRTIDKLHEVISLHEEDLSALGLQYSHQAWCPLGLAVVLDMLLSLGLLSQDQDSSCLTVAPEQLSAWLALDASERDTILLQELLDRYLPDEPGVWHIAYRLVQPDLEMAHWYSADSLLQSLLESGLIARVADREQNWLYGWLFALSAFGWLELGKDPEEDLIFRWCSRPRLKGEFLAAREQHSNPAGEPGGRCYVQPDFEILVPPDVSLHIRWELECCCECLVNDRMTVYRLTRSRAVHAYQRGRTPLDLLELLTSYSHGVPGNIAQVLTDWEREFGGTEQHRLTGEAGQSLALNERKQPVLLYPRIKPGIHGSCTFATRHDAAWINQGFRPYLYEPATEIPGAEELFPGRSRVPSMWIRERRQYHDSTARSLMDQAMLWRTGVEMNLKSGECAVFLPVQISGEHSWMVRGNLVRGESQDRHVEEGILLTPDQWEEIGLLLPLIN</sequence>
<gene>
    <name evidence="2" type="ORF">J41TS4_04630</name>
</gene>
<proteinExistence type="predicted"/>
<reference evidence="2" key="1">
    <citation type="submission" date="2021-03" db="EMBL/GenBank/DDBJ databases">
        <title>Antimicrobial resistance genes in bacteria isolated from Japanese honey, and their potential for conferring macrolide and lincosamide resistance in the American foulbrood pathogen Paenibacillus larvae.</title>
        <authorList>
            <person name="Okamoto M."/>
            <person name="Kumagai M."/>
            <person name="Kanamori H."/>
            <person name="Takamatsu D."/>
        </authorList>
    </citation>
    <scope>NUCLEOTIDE SEQUENCE</scope>
    <source>
        <strain evidence="2">J41TS4</strain>
    </source>
</reference>
<name>A0A920CIK5_9BACL</name>
<dbReference type="Proteomes" id="UP000678895">
    <property type="component" value="Unassembled WGS sequence"/>
</dbReference>
<evidence type="ECO:0000313" key="3">
    <source>
        <dbReference type="Proteomes" id="UP000678895"/>
    </source>
</evidence>
<dbReference type="AlphaFoldDB" id="A0A920CIK5"/>
<comment type="caution">
    <text evidence="2">The sequence shown here is derived from an EMBL/GenBank/DDBJ whole genome shotgun (WGS) entry which is preliminary data.</text>
</comment>
<dbReference type="EMBL" id="BORS01000001">
    <property type="protein sequence ID" value="GIO40705.1"/>
    <property type="molecule type" value="Genomic_DNA"/>
</dbReference>
<dbReference type="InterPro" id="IPR032830">
    <property type="entry name" value="XPB/Ssl2_N"/>
</dbReference>
<dbReference type="RefSeq" id="WP_301624547.1">
    <property type="nucleotide sequence ID" value="NZ_BORS01000001.1"/>
</dbReference>
<accession>A0A920CIK5</accession>
<dbReference type="Pfam" id="PF13625">
    <property type="entry name" value="Helicase_C_3"/>
    <property type="match status" value="1"/>
</dbReference>
<evidence type="ECO:0000259" key="1">
    <source>
        <dbReference type="Pfam" id="PF13625"/>
    </source>
</evidence>
<protein>
    <recommendedName>
        <fullName evidence="1">Helicase XPB/Ssl2 N-terminal domain-containing protein</fullName>
    </recommendedName>
</protein>
<evidence type="ECO:0000313" key="2">
    <source>
        <dbReference type="EMBL" id="GIO40705.1"/>
    </source>
</evidence>
<feature type="domain" description="Helicase XPB/Ssl2 N-terminal" evidence="1">
    <location>
        <begin position="314"/>
        <end position="401"/>
    </location>
</feature>
<organism evidence="2 3">
    <name type="scientific">Paenibacillus apis</name>
    <dbReference type="NCBI Taxonomy" id="1792174"/>
    <lineage>
        <taxon>Bacteria</taxon>
        <taxon>Bacillati</taxon>
        <taxon>Bacillota</taxon>
        <taxon>Bacilli</taxon>
        <taxon>Bacillales</taxon>
        <taxon>Paenibacillaceae</taxon>
        <taxon>Paenibacillus</taxon>
    </lineage>
</organism>